<dbReference type="AlphaFoldDB" id="A0A1L9TUC1"/>
<evidence type="ECO:0000313" key="3">
    <source>
        <dbReference type="Proteomes" id="UP000184356"/>
    </source>
</evidence>
<dbReference type="SMART" id="SM00248">
    <property type="entry name" value="ANK"/>
    <property type="match status" value="4"/>
</dbReference>
<dbReference type="InterPro" id="IPR002110">
    <property type="entry name" value="Ankyrin_rpt"/>
</dbReference>
<dbReference type="OrthoDB" id="4772757at2759"/>
<feature type="repeat" description="ANK" evidence="1">
    <location>
        <begin position="89"/>
        <end position="115"/>
    </location>
</feature>
<dbReference type="VEuPathDB" id="FungiDB:ASPSYDRAFT_86668"/>
<dbReference type="PROSITE" id="PS50088">
    <property type="entry name" value="ANK_REPEAT"/>
    <property type="match status" value="1"/>
</dbReference>
<dbReference type="GeneID" id="63767783"/>
<dbReference type="Gene3D" id="1.25.40.20">
    <property type="entry name" value="Ankyrin repeat-containing domain"/>
    <property type="match status" value="2"/>
</dbReference>
<dbReference type="EMBL" id="KV878583">
    <property type="protein sequence ID" value="OJJ63022.1"/>
    <property type="molecule type" value="Genomic_DNA"/>
</dbReference>
<dbReference type="RefSeq" id="XP_040706828.1">
    <property type="nucleotide sequence ID" value="XM_040851710.1"/>
</dbReference>
<dbReference type="InterPro" id="IPR036770">
    <property type="entry name" value="Ankyrin_rpt-contain_sf"/>
</dbReference>
<dbReference type="STRING" id="1036612.A0A1L9TUC1"/>
<gene>
    <name evidence="2" type="ORF">ASPSYDRAFT_86668</name>
</gene>
<dbReference type="PANTHER" id="PTHR46224">
    <property type="entry name" value="ANKYRIN REPEAT FAMILY PROTEIN"/>
    <property type="match status" value="1"/>
</dbReference>
<dbReference type="PANTHER" id="PTHR46224:SF6">
    <property type="entry name" value="ANKYRIN REPEAT FAMILY PROTEIN"/>
    <property type="match status" value="1"/>
</dbReference>
<evidence type="ECO:0000313" key="2">
    <source>
        <dbReference type="EMBL" id="OJJ63022.1"/>
    </source>
</evidence>
<name>A0A1L9TUC1_9EURO</name>
<organism evidence="2 3">
    <name type="scientific">Aspergillus sydowii CBS 593.65</name>
    <dbReference type="NCBI Taxonomy" id="1036612"/>
    <lineage>
        <taxon>Eukaryota</taxon>
        <taxon>Fungi</taxon>
        <taxon>Dikarya</taxon>
        <taxon>Ascomycota</taxon>
        <taxon>Pezizomycotina</taxon>
        <taxon>Eurotiomycetes</taxon>
        <taxon>Eurotiomycetidae</taxon>
        <taxon>Eurotiales</taxon>
        <taxon>Aspergillaceae</taxon>
        <taxon>Aspergillus</taxon>
        <taxon>Aspergillus subgen. Nidulantes</taxon>
    </lineage>
</organism>
<dbReference type="Pfam" id="PF00023">
    <property type="entry name" value="Ank"/>
    <property type="match status" value="1"/>
</dbReference>
<proteinExistence type="predicted"/>
<accession>A0A1L9TUC1</accession>
<sequence length="312" mass="34492">MSSFLNLPDELIELIGDASNTQGDLLALSRTCQTCYSILKPRLIAYNIRNHQSSGLRDAARRDDIDLAREFLRHKGVDVNSTAFHRPGVWETPLLFAMECGHEDMAVLLLEHGADHDMGIRVHSPGFFFEACTRERLRVVRKLVGMGCVPDFRGFPLCSYGVTSLPIVEILLDCFDAQVPSPDREQLFQVLYQAASNGAADVVRMLLARGVPANPHGFMVFGSNVPLYTAILSRAPEVAGLLLQNGADLCYNLGDLRQIVGILWQVLPLPEEDYLRRQQQELLELLRSAADSVADDADRVAVQAIFQSLGSG</sequence>
<evidence type="ECO:0000256" key="1">
    <source>
        <dbReference type="PROSITE-ProRule" id="PRU00023"/>
    </source>
</evidence>
<dbReference type="PROSITE" id="PS50297">
    <property type="entry name" value="ANK_REP_REGION"/>
    <property type="match status" value="1"/>
</dbReference>
<dbReference type="Proteomes" id="UP000184356">
    <property type="component" value="Unassembled WGS sequence"/>
</dbReference>
<dbReference type="SUPFAM" id="SSF48403">
    <property type="entry name" value="Ankyrin repeat"/>
    <property type="match status" value="1"/>
</dbReference>
<reference evidence="3" key="1">
    <citation type="journal article" date="2017" name="Genome Biol.">
        <title>Comparative genomics reveals high biological diversity and specific adaptations in the industrially and medically important fungal genus Aspergillus.</title>
        <authorList>
            <person name="de Vries R.P."/>
            <person name="Riley R."/>
            <person name="Wiebenga A."/>
            <person name="Aguilar-Osorio G."/>
            <person name="Amillis S."/>
            <person name="Uchima C.A."/>
            <person name="Anderluh G."/>
            <person name="Asadollahi M."/>
            <person name="Askin M."/>
            <person name="Barry K."/>
            <person name="Battaglia E."/>
            <person name="Bayram O."/>
            <person name="Benocci T."/>
            <person name="Braus-Stromeyer S.A."/>
            <person name="Caldana C."/>
            <person name="Canovas D."/>
            <person name="Cerqueira G.C."/>
            <person name="Chen F."/>
            <person name="Chen W."/>
            <person name="Choi C."/>
            <person name="Clum A."/>
            <person name="Dos Santos R.A."/>
            <person name="Damasio A.R."/>
            <person name="Diallinas G."/>
            <person name="Emri T."/>
            <person name="Fekete E."/>
            <person name="Flipphi M."/>
            <person name="Freyberg S."/>
            <person name="Gallo A."/>
            <person name="Gournas C."/>
            <person name="Habgood R."/>
            <person name="Hainaut M."/>
            <person name="Harispe M.L."/>
            <person name="Henrissat B."/>
            <person name="Hilden K.S."/>
            <person name="Hope R."/>
            <person name="Hossain A."/>
            <person name="Karabika E."/>
            <person name="Karaffa L."/>
            <person name="Karanyi Z."/>
            <person name="Krasevec N."/>
            <person name="Kuo A."/>
            <person name="Kusch H."/>
            <person name="LaButti K."/>
            <person name="Lagendijk E.L."/>
            <person name="Lapidus A."/>
            <person name="Levasseur A."/>
            <person name="Lindquist E."/>
            <person name="Lipzen A."/>
            <person name="Logrieco A.F."/>
            <person name="MacCabe A."/>
            <person name="Maekelae M.R."/>
            <person name="Malavazi I."/>
            <person name="Melin P."/>
            <person name="Meyer V."/>
            <person name="Mielnichuk N."/>
            <person name="Miskei M."/>
            <person name="Molnar A.P."/>
            <person name="Mule G."/>
            <person name="Ngan C.Y."/>
            <person name="Orejas M."/>
            <person name="Orosz E."/>
            <person name="Ouedraogo J.P."/>
            <person name="Overkamp K.M."/>
            <person name="Park H.-S."/>
            <person name="Perrone G."/>
            <person name="Piumi F."/>
            <person name="Punt P.J."/>
            <person name="Ram A.F."/>
            <person name="Ramon A."/>
            <person name="Rauscher S."/>
            <person name="Record E."/>
            <person name="Riano-Pachon D.M."/>
            <person name="Robert V."/>
            <person name="Roehrig J."/>
            <person name="Ruller R."/>
            <person name="Salamov A."/>
            <person name="Salih N.S."/>
            <person name="Samson R.A."/>
            <person name="Sandor E."/>
            <person name="Sanguinetti M."/>
            <person name="Schuetze T."/>
            <person name="Sepcic K."/>
            <person name="Shelest E."/>
            <person name="Sherlock G."/>
            <person name="Sophianopoulou V."/>
            <person name="Squina F.M."/>
            <person name="Sun H."/>
            <person name="Susca A."/>
            <person name="Todd R.B."/>
            <person name="Tsang A."/>
            <person name="Unkles S.E."/>
            <person name="van de Wiele N."/>
            <person name="van Rossen-Uffink D."/>
            <person name="Oliveira J.V."/>
            <person name="Vesth T.C."/>
            <person name="Visser J."/>
            <person name="Yu J.-H."/>
            <person name="Zhou M."/>
            <person name="Andersen M.R."/>
            <person name="Archer D.B."/>
            <person name="Baker S.E."/>
            <person name="Benoit I."/>
            <person name="Brakhage A.A."/>
            <person name="Braus G.H."/>
            <person name="Fischer R."/>
            <person name="Frisvad J.C."/>
            <person name="Goldman G.H."/>
            <person name="Houbraken J."/>
            <person name="Oakley B."/>
            <person name="Pocsi I."/>
            <person name="Scazzocchio C."/>
            <person name="Seiboth B."/>
            <person name="vanKuyk P.A."/>
            <person name="Wortman J."/>
            <person name="Dyer P.S."/>
            <person name="Grigoriev I.V."/>
        </authorList>
    </citation>
    <scope>NUCLEOTIDE SEQUENCE [LARGE SCALE GENOMIC DNA]</scope>
    <source>
        <strain evidence="3">CBS 593.65</strain>
    </source>
</reference>
<protein>
    <submittedName>
        <fullName evidence="2">Uncharacterized protein</fullName>
    </submittedName>
</protein>
<keyword evidence="3" id="KW-1185">Reference proteome</keyword>
<dbReference type="InterPro" id="IPR051616">
    <property type="entry name" value="Cul2-RING_E3_ligase_SR"/>
</dbReference>
<keyword evidence="1" id="KW-0040">ANK repeat</keyword>